<organism evidence="1 2">
    <name type="scientific">Cichorium intybus</name>
    <name type="common">Chicory</name>
    <dbReference type="NCBI Taxonomy" id="13427"/>
    <lineage>
        <taxon>Eukaryota</taxon>
        <taxon>Viridiplantae</taxon>
        <taxon>Streptophyta</taxon>
        <taxon>Embryophyta</taxon>
        <taxon>Tracheophyta</taxon>
        <taxon>Spermatophyta</taxon>
        <taxon>Magnoliopsida</taxon>
        <taxon>eudicotyledons</taxon>
        <taxon>Gunneridae</taxon>
        <taxon>Pentapetalae</taxon>
        <taxon>asterids</taxon>
        <taxon>campanulids</taxon>
        <taxon>Asterales</taxon>
        <taxon>Asteraceae</taxon>
        <taxon>Cichorioideae</taxon>
        <taxon>Cichorieae</taxon>
        <taxon>Cichoriinae</taxon>
        <taxon>Cichorium</taxon>
    </lineage>
</organism>
<name>A0ACB9F646_CICIN</name>
<keyword evidence="2" id="KW-1185">Reference proteome</keyword>
<sequence>MELTTVELLAAIAVQRQKENDGAGGGCCFSSISIPPCGFPIITEVDVCSSYPWDLQGDANLIGWSAGCF</sequence>
<gene>
    <name evidence="1" type="ORF">L2E82_16779</name>
</gene>
<evidence type="ECO:0000313" key="2">
    <source>
        <dbReference type="Proteomes" id="UP001055811"/>
    </source>
</evidence>
<dbReference type="Proteomes" id="UP001055811">
    <property type="component" value="Linkage Group LG03"/>
</dbReference>
<comment type="caution">
    <text evidence="1">The sequence shown here is derived from an EMBL/GenBank/DDBJ whole genome shotgun (WGS) entry which is preliminary data.</text>
</comment>
<protein>
    <submittedName>
        <fullName evidence="1">Uncharacterized protein</fullName>
    </submittedName>
</protein>
<reference evidence="2" key="1">
    <citation type="journal article" date="2022" name="Mol. Ecol. Resour.">
        <title>The genomes of chicory, endive, great burdock and yacon provide insights into Asteraceae palaeo-polyploidization history and plant inulin production.</title>
        <authorList>
            <person name="Fan W."/>
            <person name="Wang S."/>
            <person name="Wang H."/>
            <person name="Wang A."/>
            <person name="Jiang F."/>
            <person name="Liu H."/>
            <person name="Zhao H."/>
            <person name="Xu D."/>
            <person name="Zhang Y."/>
        </authorList>
    </citation>
    <scope>NUCLEOTIDE SEQUENCE [LARGE SCALE GENOMIC DNA]</scope>
    <source>
        <strain evidence="2">cv. Punajuju</strain>
    </source>
</reference>
<dbReference type="EMBL" id="CM042011">
    <property type="protein sequence ID" value="KAI3766709.1"/>
    <property type="molecule type" value="Genomic_DNA"/>
</dbReference>
<evidence type="ECO:0000313" key="1">
    <source>
        <dbReference type="EMBL" id="KAI3766709.1"/>
    </source>
</evidence>
<proteinExistence type="predicted"/>
<reference evidence="1 2" key="2">
    <citation type="journal article" date="2022" name="Mol. Ecol. Resour.">
        <title>The genomes of chicory, endive, great burdock and yacon provide insights into Asteraceae paleo-polyploidization history and plant inulin production.</title>
        <authorList>
            <person name="Fan W."/>
            <person name="Wang S."/>
            <person name="Wang H."/>
            <person name="Wang A."/>
            <person name="Jiang F."/>
            <person name="Liu H."/>
            <person name="Zhao H."/>
            <person name="Xu D."/>
            <person name="Zhang Y."/>
        </authorList>
    </citation>
    <scope>NUCLEOTIDE SEQUENCE [LARGE SCALE GENOMIC DNA]</scope>
    <source>
        <strain evidence="2">cv. Punajuju</strain>
        <tissue evidence="1">Leaves</tissue>
    </source>
</reference>
<accession>A0ACB9F646</accession>